<dbReference type="SMART" id="SM00175">
    <property type="entry name" value="RAB"/>
    <property type="match status" value="1"/>
</dbReference>
<protein>
    <recommendedName>
        <fullName evidence="7">GTP-binding protein YPT11</fullName>
    </recommendedName>
</protein>
<accession>A0ABN8WJ24</accession>
<keyword evidence="1" id="KW-0547">Nucleotide-binding</keyword>
<dbReference type="PROSITE" id="PS51419">
    <property type="entry name" value="RAB"/>
    <property type="match status" value="1"/>
</dbReference>
<dbReference type="InterPro" id="IPR001806">
    <property type="entry name" value="Small_GTPase"/>
</dbReference>
<dbReference type="Pfam" id="PF00071">
    <property type="entry name" value="Ras"/>
    <property type="match status" value="1"/>
</dbReference>
<dbReference type="InterPro" id="IPR050227">
    <property type="entry name" value="Rab"/>
</dbReference>
<dbReference type="SMART" id="SM00174">
    <property type="entry name" value="RHO"/>
    <property type="match status" value="1"/>
</dbReference>
<keyword evidence="6" id="KW-1185">Reference proteome</keyword>
<evidence type="ECO:0000256" key="1">
    <source>
        <dbReference type="ARBA" id="ARBA00022741"/>
    </source>
</evidence>
<evidence type="ECO:0008006" key="7">
    <source>
        <dbReference type="Google" id="ProtNLM"/>
    </source>
</evidence>
<dbReference type="CDD" id="cd00154">
    <property type="entry name" value="Rab"/>
    <property type="match status" value="1"/>
</dbReference>
<evidence type="ECO:0000256" key="4">
    <source>
        <dbReference type="SAM" id="MobiDB-lite"/>
    </source>
</evidence>
<comment type="subcellular location">
    <subcellularLocation>
        <location evidence="3">Endomembrane system</location>
        <topology evidence="3">Lipid-anchor</topology>
        <orientation evidence="3">Cytoplasmic side</orientation>
    </subcellularLocation>
</comment>
<evidence type="ECO:0000313" key="5">
    <source>
        <dbReference type="EMBL" id="CAI4050968.1"/>
    </source>
</evidence>
<dbReference type="Proteomes" id="UP001162085">
    <property type="component" value="Chromosome 14"/>
</dbReference>
<dbReference type="EMBL" id="OX365941">
    <property type="protein sequence ID" value="CAI4050968.1"/>
    <property type="molecule type" value="Genomic_DNA"/>
</dbReference>
<evidence type="ECO:0000256" key="3">
    <source>
        <dbReference type="ARBA" id="ARBA00046278"/>
    </source>
</evidence>
<dbReference type="InterPro" id="IPR027417">
    <property type="entry name" value="P-loop_NTPase"/>
</dbReference>
<gene>
    <name evidence="5" type="primary">SUVZ14G0310</name>
    <name evidence="5" type="ORF">SUVZ_14G0310</name>
</gene>
<evidence type="ECO:0000313" key="6">
    <source>
        <dbReference type="Proteomes" id="UP001162085"/>
    </source>
</evidence>
<dbReference type="PANTHER" id="PTHR47977">
    <property type="entry name" value="RAS-RELATED PROTEIN RAB"/>
    <property type="match status" value="1"/>
</dbReference>
<dbReference type="SMART" id="SM00173">
    <property type="entry name" value="RAS"/>
    <property type="match status" value="1"/>
</dbReference>
<sequence>MSQRKRYSLNVVTSPPIPSSAPSAPIRTNEYNWETASTTGVASSFLPSAHHGGTILNPGLGIMRSPSLSKSGAFGRSGSSGSNAMVEPSNIKLLLIGDANVGKTAMILSYCHELMTRAEMSRSVRLRHQQPQQQQQGIGLKKTVVNHRLSMKEKRKRYSSNDFEKEFKDVAYFAGKTSEFGSFDIDEDNDGQELADPHEIVIDTRSTIGIDIKTNLVNIDNRFFNVILWDTAGQERYQNAIIPSLYKKTNAVILTYDIANARSFQNCMELWIAQALENFSSHDLSRARFFLVGNKIDLYKERQVTHYDVMQMVQEMQLKHGIEISGNFEVSCKWVNVVERTMNMIILDLVENGCFENNDPFVPTATSSNLHEQDQDQEFHDTVEEPFHFARQRQQQSEKKATIDITKPNDDIANNQSICCV</sequence>
<proteinExistence type="predicted"/>
<reference evidence="5" key="1">
    <citation type="submission" date="2022-10" db="EMBL/GenBank/DDBJ databases">
        <authorList>
            <person name="Byrne P K."/>
        </authorList>
    </citation>
    <scope>NUCLEOTIDE SEQUENCE</scope>
    <source>
        <strain evidence="5">ZP964</strain>
    </source>
</reference>
<organism evidence="5 6">
    <name type="scientific">Saccharomyces uvarum</name>
    <name type="common">Yeast</name>
    <name type="synonym">Saccharomyces bayanus var. uvarum</name>
    <dbReference type="NCBI Taxonomy" id="230603"/>
    <lineage>
        <taxon>Eukaryota</taxon>
        <taxon>Fungi</taxon>
        <taxon>Dikarya</taxon>
        <taxon>Ascomycota</taxon>
        <taxon>Saccharomycotina</taxon>
        <taxon>Saccharomycetes</taxon>
        <taxon>Saccharomycetales</taxon>
        <taxon>Saccharomycetaceae</taxon>
        <taxon>Saccharomyces</taxon>
    </lineage>
</organism>
<evidence type="ECO:0000256" key="2">
    <source>
        <dbReference type="ARBA" id="ARBA00023134"/>
    </source>
</evidence>
<feature type="region of interest" description="Disordered" evidence="4">
    <location>
        <begin position="1"/>
        <end position="25"/>
    </location>
</feature>
<dbReference type="SUPFAM" id="SSF52540">
    <property type="entry name" value="P-loop containing nucleoside triphosphate hydrolases"/>
    <property type="match status" value="1"/>
</dbReference>
<name>A0ABN8WJ24_SACUV</name>
<dbReference type="Gene3D" id="3.40.50.300">
    <property type="entry name" value="P-loop containing nucleotide triphosphate hydrolases"/>
    <property type="match status" value="1"/>
</dbReference>
<keyword evidence="2" id="KW-0342">GTP-binding</keyword>